<accession>A0AAN9L5T4</accession>
<gene>
    <name evidence="4" type="ORF">VNO77_22771</name>
</gene>
<reference evidence="4 5" key="1">
    <citation type="submission" date="2024-01" db="EMBL/GenBank/DDBJ databases">
        <title>The genomes of 5 underutilized Papilionoideae crops provide insights into root nodulation and disease resistanc.</title>
        <authorList>
            <person name="Jiang F."/>
        </authorList>
    </citation>
    <scope>NUCLEOTIDE SEQUENCE [LARGE SCALE GENOMIC DNA]</scope>
    <source>
        <strain evidence="4">LVBAO_FW01</strain>
        <tissue evidence="4">Leaves</tissue>
    </source>
</reference>
<dbReference type="GO" id="GO:0004842">
    <property type="term" value="F:ubiquitin-protein transferase activity"/>
    <property type="evidence" value="ECO:0007669"/>
    <property type="project" value="InterPro"/>
</dbReference>
<comment type="caution">
    <text evidence="4">The sequence shown here is derived from an EMBL/GenBank/DDBJ whole genome shotgun (WGS) entry which is preliminary data.</text>
</comment>
<feature type="domain" description="HECT" evidence="3">
    <location>
        <begin position="137"/>
        <end position="177"/>
    </location>
</feature>
<dbReference type="AlphaFoldDB" id="A0AAN9L5T4"/>
<protein>
    <recommendedName>
        <fullName evidence="3">HECT domain-containing protein</fullName>
    </recommendedName>
</protein>
<keyword evidence="5" id="KW-1185">Reference proteome</keyword>
<dbReference type="InterPro" id="IPR035983">
    <property type="entry name" value="Hect_E3_ubiquitin_ligase"/>
</dbReference>
<evidence type="ECO:0000256" key="1">
    <source>
        <dbReference type="ARBA" id="ARBA00022786"/>
    </source>
</evidence>
<dbReference type="Proteomes" id="UP001367508">
    <property type="component" value="Unassembled WGS sequence"/>
</dbReference>
<comment type="caution">
    <text evidence="2">Lacks conserved residue(s) required for the propagation of feature annotation.</text>
</comment>
<evidence type="ECO:0000259" key="3">
    <source>
        <dbReference type="PROSITE" id="PS50237"/>
    </source>
</evidence>
<organism evidence="4 5">
    <name type="scientific">Canavalia gladiata</name>
    <name type="common">Sword bean</name>
    <name type="synonym">Dolichos gladiatus</name>
    <dbReference type="NCBI Taxonomy" id="3824"/>
    <lineage>
        <taxon>Eukaryota</taxon>
        <taxon>Viridiplantae</taxon>
        <taxon>Streptophyta</taxon>
        <taxon>Embryophyta</taxon>
        <taxon>Tracheophyta</taxon>
        <taxon>Spermatophyta</taxon>
        <taxon>Magnoliopsida</taxon>
        <taxon>eudicotyledons</taxon>
        <taxon>Gunneridae</taxon>
        <taxon>Pentapetalae</taxon>
        <taxon>rosids</taxon>
        <taxon>fabids</taxon>
        <taxon>Fabales</taxon>
        <taxon>Fabaceae</taxon>
        <taxon>Papilionoideae</taxon>
        <taxon>50 kb inversion clade</taxon>
        <taxon>NPAAA clade</taxon>
        <taxon>indigoferoid/millettioid clade</taxon>
        <taxon>Phaseoleae</taxon>
        <taxon>Canavalia</taxon>
    </lineage>
</organism>
<evidence type="ECO:0000313" key="4">
    <source>
        <dbReference type="EMBL" id="KAK7328657.1"/>
    </source>
</evidence>
<evidence type="ECO:0000313" key="5">
    <source>
        <dbReference type="Proteomes" id="UP001367508"/>
    </source>
</evidence>
<keyword evidence="1 2" id="KW-0833">Ubl conjugation pathway</keyword>
<dbReference type="InterPro" id="IPR000569">
    <property type="entry name" value="HECT_dom"/>
</dbReference>
<evidence type="ECO:0000256" key="2">
    <source>
        <dbReference type="PROSITE-ProRule" id="PRU00104"/>
    </source>
</evidence>
<sequence length="187" mass="21290">MSRKPGELAPLSAEMLYSLVTLFNESKEPYMQNLLQSLWSVTRGLRCDSYDTVTPARLTDLSGLDQRTLNLVTHQIRSPWIARDSKHSADKILLLRPSNENNVHSVDRAVEFAFRIKKILMGVRSPRGKNLHVTSENLLISGSLDSLDFDDLRLQTNHARGYQGEHTVIEMFWKFLKVRSAAPGPRM</sequence>
<dbReference type="EMBL" id="JAYMYQ010000005">
    <property type="protein sequence ID" value="KAK7328657.1"/>
    <property type="molecule type" value="Genomic_DNA"/>
</dbReference>
<name>A0AAN9L5T4_CANGL</name>
<dbReference type="SUPFAM" id="SSF56204">
    <property type="entry name" value="Hect, E3 ligase catalytic domain"/>
    <property type="match status" value="1"/>
</dbReference>
<dbReference type="PROSITE" id="PS50237">
    <property type="entry name" value="HECT"/>
    <property type="match status" value="1"/>
</dbReference>
<proteinExistence type="predicted"/>